<evidence type="ECO:0000313" key="6">
    <source>
        <dbReference type="Proteomes" id="UP000234752"/>
    </source>
</evidence>
<sequence length="298" mass="32068">MDRFGGIHLFMQAAQTRSFVEAGRLSGVSASAVGKAVARLEERLGVRLFHRSTRSVTLTPEGQLFLDHCQRIQAEMMAAEAALAGARTTPAGPLRIAIPAVAEAALLPLLSGFMRAYPDIMLEIDASDRLVDLIEEGFDAAIRTGTLADSRLMGRRLGGFRHQIVASPTYLAERGTPQMPADLCWHACLHHRHPVTGKPEPWPLIPCDDTPPPDLPVTGIAGTAQTRAMLAADGLGIACIPDFVARPLLEAGRLVDMLGDQVMAVGQFHLLWPAGRHLSPRIRVFLDHVTAGFALTSG</sequence>
<evidence type="ECO:0000256" key="1">
    <source>
        <dbReference type="ARBA" id="ARBA00009437"/>
    </source>
</evidence>
<gene>
    <name evidence="5" type="ORF">C0V82_14990</name>
</gene>
<dbReference type="AlphaFoldDB" id="A0A2K9NE86"/>
<dbReference type="GO" id="GO:0043565">
    <property type="term" value="F:sequence-specific DNA binding"/>
    <property type="evidence" value="ECO:0007669"/>
    <property type="project" value="TreeGrafter"/>
</dbReference>
<comment type="similarity">
    <text evidence="1">Belongs to the LysR transcriptional regulatory family.</text>
</comment>
<dbReference type="PROSITE" id="PS50931">
    <property type="entry name" value="HTH_LYSR"/>
    <property type="match status" value="1"/>
</dbReference>
<evidence type="ECO:0000256" key="2">
    <source>
        <dbReference type="ARBA" id="ARBA00023015"/>
    </source>
</evidence>
<keyword evidence="6" id="KW-1185">Reference proteome</keyword>
<dbReference type="GO" id="GO:0003700">
    <property type="term" value="F:DNA-binding transcription factor activity"/>
    <property type="evidence" value="ECO:0007669"/>
    <property type="project" value="InterPro"/>
</dbReference>
<accession>A0A2K9NE86</accession>
<dbReference type="InterPro" id="IPR000847">
    <property type="entry name" value="LysR_HTH_N"/>
</dbReference>
<dbReference type="SUPFAM" id="SSF53850">
    <property type="entry name" value="Periplasmic binding protein-like II"/>
    <property type="match status" value="1"/>
</dbReference>
<dbReference type="PANTHER" id="PTHR30537:SF72">
    <property type="entry name" value="LYSR FAMILY TRANSCRIPTIONAL REGULATOR"/>
    <property type="match status" value="1"/>
</dbReference>
<dbReference type="FunFam" id="1.10.10.10:FF:000001">
    <property type="entry name" value="LysR family transcriptional regulator"/>
    <property type="match status" value="1"/>
</dbReference>
<dbReference type="InterPro" id="IPR036390">
    <property type="entry name" value="WH_DNA-bd_sf"/>
</dbReference>
<dbReference type="Gene3D" id="3.40.190.290">
    <property type="match status" value="1"/>
</dbReference>
<dbReference type="Pfam" id="PF00126">
    <property type="entry name" value="HTH_1"/>
    <property type="match status" value="1"/>
</dbReference>
<evidence type="ECO:0000256" key="4">
    <source>
        <dbReference type="ARBA" id="ARBA00023163"/>
    </source>
</evidence>
<keyword evidence="3" id="KW-0238">DNA-binding</keyword>
<dbReference type="PANTHER" id="PTHR30537">
    <property type="entry name" value="HTH-TYPE TRANSCRIPTIONAL REGULATOR"/>
    <property type="match status" value="1"/>
</dbReference>
<proteinExistence type="inferred from homology"/>
<dbReference type="InterPro" id="IPR005119">
    <property type="entry name" value="LysR_subst-bd"/>
</dbReference>
<protein>
    <submittedName>
        <fullName evidence="5">LysR family transcriptional regulator</fullName>
    </submittedName>
</protein>
<dbReference type="OrthoDB" id="9812435at2"/>
<dbReference type="GO" id="GO:0006351">
    <property type="term" value="P:DNA-templated transcription"/>
    <property type="evidence" value="ECO:0007669"/>
    <property type="project" value="TreeGrafter"/>
</dbReference>
<keyword evidence="4" id="KW-0804">Transcription</keyword>
<name>A0A2K9NE86_9PROT</name>
<dbReference type="Gene3D" id="1.10.10.10">
    <property type="entry name" value="Winged helix-like DNA-binding domain superfamily/Winged helix DNA-binding domain"/>
    <property type="match status" value="1"/>
</dbReference>
<dbReference type="SUPFAM" id="SSF46785">
    <property type="entry name" value="Winged helix' DNA-binding domain"/>
    <property type="match status" value="1"/>
</dbReference>
<dbReference type="CDD" id="cd08476">
    <property type="entry name" value="PBP2_CrgA_like_7"/>
    <property type="match status" value="1"/>
</dbReference>
<dbReference type="Proteomes" id="UP000234752">
    <property type="component" value="Chromosome eg_1"/>
</dbReference>
<dbReference type="KEGG" id="ncb:C0V82_14990"/>
<evidence type="ECO:0000256" key="3">
    <source>
        <dbReference type="ARBA" id="ARBA00023125"/>
    </source>
</evidence>
<dbReference type="EMBL" id="CP025611">
    <property type="protein sequence ID" value="AUN31399.1"/>
    <property type="molecule type" value="Genomic_DNA"/>
</dbReference>
<dbReference type="InterPro" id="IPR036388">
    <property type="entry name" value="WH-like_DNA-bd_sf"/>
</dbReference>
<keyword evidence="2" id="KW-0805">Transcription regulation</keyword>
<dbReference type="Pfam" id="PF03466">
    <property type="entry name" value="LysR_substrate"/>
    <property type="match status" value="1"/>
</dbReference>
<organism evidence="5 6">
    <name type="scientific">Niveispirillum cyanobacteriorum</name>
    <dbReference type="NCBI Taxonomy" id="1612173"/>
    <lineage>
        <taxon>Bacteria</taxon>
        <taxon>Pseudomonadati</taxon>
        <taxon>Pseudomonadota</taxon>
        <taxon>Alphaproteobacteria</taxon>
        <taxon>Rhodospirillales</taxon>
        <taxon>Azospirillaceae</taxon>
        <taxon>Niveispirillum</taxon>
    </lineage>
</organism>
<reference evidence="5 6" key="1">
    <citation type="submission" date="2017-12" db="EMBL/GenBank/DDBJ databases">
        <title>Genomes of bacteria within cyanobacterial aggregates.</title>
        <authorList>
            <person name="Cai H."/>
        </authorList>
    </citation>
    <scope>NUCLEOTIDE SEQUENCE [LARGE SCALE GENOMIC DNA]</scope>
    <source>
        <strain evidence="5 6">TH16</strain>
    </source>
</reference>
<evidence type="ECO:0000313" key="5">
    <source>
        <dbReference type="EMBL" id="AUN31399.1"/>
    </source>
</evidence>
<dbReference type="RefSeq" id="WP_102113002.1">
    <property type="nucleotide sequence ID" value="NZ_BMGN01000005.1"/>
</dbReference>
<dbReference type="InterPro" id="IPR058163">
    <property type="entry name" value="LysR-type_TF_proteobact-type"/>
</dbReference>